<accession>A0A151Z8B1</accession>
<organism evidence="2 3">
    <name type="scientific">Tieghemostelium lacteum</name>
    <name type="common">Slime mold</name>
    <name type="synonym">Dictyostelium lacteum</name>
    <dbReference type="NCBI Taxonomy" id="361077"/>
    <lineage>
        <taxon>Eukaryota</taxon>
        <taxon>Amoebozoa</taxon>
        <taxon>Evosea</taxon>
        <taxon>Eumycetozoa</taxon>
        <taxon>Dictyostelia</taxon>
        <taxon>Dictyosteliales</taxon>
        <taxon>Raperosteliaceae</taxon>
        <taxon>Tieghemostelium</taxon>
    </lineage>
</organism>
<feature type="transmembrane region" description="Helical" evidence="1">
    <location>
        <begin position="89"/>
        <end position="112"/>
    </location>
</feature>
<reference evidence="2 3" key="1">
    <citation type="submission" date="2015-12" db="EMBL/GenBank/DDBJ databases">
        <title>Dictyostelia acquired genes for synthesis and detection of signals that induce cell-type specialization by lateral gene transfer from prokaryotes.</title>
        <authorList>
            <person name="Gloeckner G."/>
            <person name="Schaap P."/>
        </authorList>
    </citation>
    <scope>NUCLEOTIDE SEQUENCE [LARGE SCALE GENOMIC DNA]</scope>
    <source>
        <strain evidence="2 3">TK</strain>
    </source>
</reference>
<dbReference type="Proteomes" id="UP000076078">
    <property type="component" value="Unassembled WGS sequence"/>
</dbReference>
<evidence type="ECO:0000256" key="1">
    <source>
        <dbReference type="SAM" id="Phobius"/>
    </source>
</evidence>
<feature type="transmembrane region" description="Helical" evidence="1">
    <location>
        <begin position="7"/>
        <end position="25"/>
    </location>
</feature>
<dbReference type="FunCoup" id="A0A151Z8B1">
    <property type="interactions" value="738"/>
</dbReference>
<comment type="caution">
    <text evidence="2">The sequence shown here is derived from an EMBL/GenBank/DDBJ whole genome shotgun (WGS) entry which is preliminary data.</text>
</comment>
<keyword evidence="1" id="KW-1133">Transmembrane helix</keyword>
<dbReference type="AlphaFoldDB" id="A0A151Z8B1"/>
<evidence type="ECO:0000313" key="2">
    <source>
        <dbReference type="EMBL" id="KYQ90168.1"/>
    </source>
</evidence>
<dbReference type="EMBL" id="LODT01000037">
    <property type="protein sequence ID" value="KYQ90168.1"/>
    <property type="molecule type" value="Genomic_DNA"/>
</dbReference>
<keyword evidence="3" id="KW-1185">Reference proteome</keyword>
<proteinExistence type="predicted"/>
<name>A0A151Z8B1_TIELA</name>
<dbReference type="OMA" id="WFEGTEI"/>
<evidence type="ECO:0000313" key="3">
    <source>
        <dbReference type="Proteomes" id="UP000076078"/>
    </source>
</evidence>
<sequence length="130" mass="14380">MFEGEELKIKIVYFICILVVVMGVVSAFSTFLIGIVICVASLAVAACGAVGAKLKSHRLLWYYMAGLAILVLLSIASIIWKAIKARGFSAWMITDLILIIIYGSGIFVSYLLRDRSFRMNPKPANNFQKL</sequence>
<keyword evidence="1" id="KW-0812">Transmembrane</keyword>
<gene>
    <name evidence="2" type="ORF">DLAC_08759</name>
</gene>
<dbReference type="OrthoDB" id="15836at2759"/>
<protein>
    <recommendedName>
        <fullName evidence="4">Transmembrane protein</fullName>
    </recommendedName>
</protein>
<dbReference type="InParanoid" id="A0A151Z8B1"/>
<feature type="transmembrane region" description="Helical" evidence="1">
    <location>
        <begin position="31"/>
        <end position="52"/>
    </location>
</feature>
<feature type="transmembrane region" description="Helical" evidence="1">
    <location>
        <begin position="59"/>
        <end position="83"/>
    </location>
</feature>
<evidence type="ECO:0008006" key="4">
    <source>
        <dbReference type="Google" id="ProtNLM"/>
    </source>
</evidence>
<keyword evidence="1" id="KW-0472">Membrane</keyword>